<protein>
    <submittedName>
        <fullName evidence="2">Uncharacterized protein</fullName>
    </submittedName>
</protein>
<evidence type="ECO:0000256" key="1">
    <source>
        <dbReference type="SAM" id="MobiDB-lite"/>
    </source>
</evidence>
<evidence type="ECO:0000313" key="3">
    <source>
        <dbReference type="Proteomes" id="UP001234178"/>
    </source>
</evidence>
<accession>A0ABR0AVR9</accession>
<comment type="caution">
    <text evidence="2">The sequence shown here is derived from an EMBL/GenBank/DDBJ whole genome shotgun (WGS) entry which is preliminary data.</text>
</comment>
<proteinExistence type="predicted"/>
<gene>
    <name evidence="2" type="ORF">OUZ56_022226</name>
</gene>
<evidence type="ECO:0000313" key="2">
    <source>
        <dbReference type="EMBL" id="KAK4029218.1"/>
    </source>
</evidence>
<reference evidence="2 3" key="1">
    <citation type="journal article" date="2023" name="Nucleic Acids Res.">
        <title>The hologenome of Daphnia magna reveals possible DNA methylation and microbiome-mediated evolution of the host genome.</title>
        <authorList>
            <person name="Chaturvedi A."/>
            <person name="Li X."/>
            <person name="Dhandapani V."/>
            <person name="Marshall H."/>
            <person name="Kissane S."/>
            <person name="Cuenca-Cambronero M."/>
            <person name="Asole G."/>
            <person name="Calvet F."/>
            <person name="Ruiz-Romero M."/>
            <person name="Marangio P."/>
            <person name="Guigo R."/>
            <person name="Rago D."/>
            <person name="Mirbahai L."/>
            <person name="Eastwood N."/>
            <person name="Colbourne J.K."/>
            <person name="Zhou J."/>
            <person name="Mallon E."/>
            <person name="Orsini L."/>
        </authorList>
    </citation>
    <scope>NUCLEOTIDE SEQUENCE [LARGE SCALE GENOMIC DNA]</scope>
    <source>
        <strain evidence="2">LRV0_1</strain>
    </source>
</reference>
<name>A0ABR0AVR9_9CRUS</name>
<dbReference type="EMBL" id="JAOYFB010000039">
    <property type="protein sequence ID" value="KAK4029218.1"/>
    <property type="molecule type" value="Genomic_DNA"/>
</dbReference>
<sequence>MELYANDLVLKKDRKTLDFLEIEFAFLARLLRRDGRPSHNTMTTRKKTDNNNNKKRKKKESTKQESHENLSKSDQNNFNSIRKSLTDNVLSNFHFEIVLRRIVTC</sequence>
<organism evidence="2 3">
    <name type="scientific">Daphnia magna</name>
    <dbReference type="NCBI Taxonomy" id="35525"/>
    <lineage>
        <taxon>Eukaryota</taxon>
        <taxon>Metazoa</taxon>
        <taxon>Ecdysozoa</taxon>
        <taxon>Arthropoda</taxon>
        <taxon>Crustacea</taxon>
        <taxon>Branchiopoda</taxon>
        <taxon>Diplostraca</taxon>
        <taxon>Cladocera</taxon>
        <taxon>Anomopoda</taxon>
        <taxon>Daphniidae</taxon>
        <taxon>Daphnia</taxon>
    </lineage>
</organism>
<feature type="region of interest" description="Disordered" evidence="1">
    <location>
        <begin position="35"/>
        <end position="78"/>
    </location>
</feature>
<keyword evidence="3" id="KW-1185">Reference proteome</keyword>
<dbReference type="Proteomes" id="UP001234178">
    <property type="component" value="Unassembled WGS sequence"/>
</dbReference>
<feature type="compositionally biased region" description="Basic and acidic residues" evidence="1">
    <location>
        <begin position="61"/>
        <end position="71"/>
    </location>
</feature>